<dbReference type="PROSITE" id="PS50045">
    <property type="entry name" value="SIGMA54_INTERACT_4"/>
    <property type="match status" value="1"/>
</dbReference>
<dbReference type="Pfam" id="PF25601">
    <property type="entry name" value="AAA_lid_14"/>
    <property type="match status" value="1"/>
</dbReference>
<dbReference type="RefSeq" id="WP_078925870.1">
    <property type="nucleotide sequence ID" value="NZ_FUXB01000006.1"/>
</dbReference>
<organism evidence="7 8">
    <name type="scientific">Vibrio cincinnatiensis DSM 19608</name>
    <dbReference type="NCBI Taxonomy" id="1123491"/>
    <lineage>
        <taxon>Bacteria</taxon>
        <taxon>Pseudomonadati</taxon>
        <taxon>Pseudomonadota</taxon>
        <taxon>Gammaproteobacteria</taxon>
        <taxon>Vibrionales</taxon>
        <taxon>Vibrionaceae</taxon>
        <taxon>Vibrio</taxon>
    </lineage>
</organism>
<dbReference type="SUPFAM" id="SSF52540">
    <property type="entry name" value="P-loop containing nucleoside triphosphate hydrolases"/>
    <property type="match status" value="1"/>
</dbReference>
<dbReference type="GO" id="GO:0005524">
    <property type="term" value="F:ATP binding"/>
    <property type="evidence" value="ECO:0007669"/>
    <property type="project" value="UniProtKB-KW"/>
</dbReference>
<evidence type="ECO:0000256" key="5">
    <source>
        <dbReference type="ARBA" id="ARBA00023163"/>
    </source>
</evidence>
<dbReference type="PANTHER" id="PTHR32071">
    <property type="entry name" value="TRANSCRIPTIONAL REGULATORY PROTEIN"/>
    <property type="match status" value="1"/>
</dbReference>
<keyword evidence="1" id="KW-0547">Nucleotide-binding</keyword>
<evidence type="ECO:0000256" key="4">
    <source>
        <dbReference type="ARBA" id="ARBA00023125"/>
    </source>
</evidence>
<keyword evidence="5" id="KW-0804">Transcription</keyword>
<accession>A0A1T4NU38</accession>
<dbReference type="PRINTS" id="PR01590">
    <property type="entry name" value="HTHFIS"/>
</dbReference>
<dbReference type="GeneID" id="70581719"/>
<dbReference type="InterPro" id="IPR002197">
    <property type="entry name" value="HTH_Fis"/>
</dbReference>
<dbReference type="InterPro" id="IPR027417">
    <property type="entry name" value="P-loop_NTPase"/>
</dbReference>
<evidence type="ECO:0000313" key="7">
    <source>
        <dbReference type="EMBL" id="SJZ82880.1"/>
    </source>
</evidence>
<gene>
    <name evidence="7" type="ORF">SAMN02745782_01473</name>
</gene>
<protein>
    <submittedName>
        <fullName evidence="7">Transcriptional activator for dhaKLM operon</fullName>
    </submittedName>
</protein>
<sequence>MVADTYKQWKIFVDTGWLPVKGQHAELYQQWQQASQCCQAKAWQPPRILRGSTLNEALQSQQNLLCFSERVLDAITEKLRDPDWLFCITNAQGVTLHLQGTVKISQALSNLGLGIGADWTDKRIGNHAIERCLLTHQAQLSSGAEHLSKALHPWFFSAVPIFDPMGELLASLTLIGETQQHTMMIDALMESAAREIETLLNSEQRLTQANTLLTQRDVLLEGIEQGVVTWQASGYVQYINHCARQWLGLDESHIGLHIEALFHFPPVVEQALADRTKLEKVEVMVDCQQQLLKVILSLKPLSSGEVMALFHPCEPLSQHHERHLIGGDYWQPGENLWLLEGHPCQQRIEKAAKVSVPVLLQGEDGVGKLSLALAIHHKSQQRLAPLMIIDCAALQPEQLAQALLGDDQQSQPSKFELAYNGTLILEHIEYLPPYLQASLLAILKTGFLTRLHSQQVIPVNVRVISTSSADLDKLVESGVFSRQLYYAMQGIEVCIPPQRETIDYTRTLISHIVHRANCTLTAEALQTLLDYSWPGNRSELLSVMDKVLLSSAHRVIRLCDLPDRIRQRTDQAQPIQRLELMEKNAIIQALKHHQGHLQQTAKALGVGRTTLWRKIRKYDIDETAIVESS</sequence>
<dbReference type="PANTHER" id="PTHR32071:SF117">
    <property type="entry name" value="PTS-DEPENDENT DIHYDROXYACETONE KINASE OPERON REGULATORY PROTEIN-RELATED"/>
    <property type="match status" value="1"/>
</dbReference>
<dbReference type="Pfam" id="PF00158">
    <property type="entry name" value="Sigma54_activat"/>
    <property type="match status" value="1"/>
</dbReference>
<dbReference type="OrthoDB" id="9804019at2"/>
<dbReference type="Pfam" id="PF02954">
    <property type="entry name" value="HTH_8"/>
    <property type="match status" value="1"/>
</dbReference>
<evidence type="ECO:0000256" key="2">
    <source>
        <dbReference type="ARBA" id="ARBA00022840"/>
    </source>
</evidence>
<dbReference type="Gene3D" id="3.40.50.300">
    <property type="entry name" value="P-loop containing nucleotide triphosphate hydrolases"/>
    <property type="match status" value="1"/>
</dbReference>
<keyword evidence="3" id="KW-0805">Transcription regulation</keyword>
<dbReference type="InterPro" id="IPR058031">
    <property type="entry name" value="AAA_lid_NorR"/>
</dbReference>
<dbReference type="GO" id="GO:0043565">
    <property type="term" value="F:sequence-specific DNA binding"/>
    <property type="evidence" value="ECO:0007669"/>
    <property type="project" value="InterPro"/>
</dbReference>
<dbReference type="AlphaFoldDB" id="A0A1T4NU38"/>
<dbReference type="CDD" id="cd00009">
    <property type="entry name" value="AAA"/>
    <property type="match status" value="1"/>
</dbReference>
<evidence type="ECO:0000256" key="3">
    <source>
        <dbReference type="ARBA" id="ARBA00023015"/>
    </source>
</evidence>
<reference evidence="8" key="1">
    <citation type="submission" date="2017-02" db="EMBL/GenBank/DDBJ databases">
        <authorList>
            <person name="Varghese N."/>
            <person name="Submissions S."/>
        </authorList>
    </citation>
    <scope>NUCLEOTIDE SEQUENCE [LARGE SCALE GENOMIC DNA]</scope>
    <source>
        <strain evidence="8">DSM 19608</strain>
    </source>
</reference>
<proteinExistence type="predicted"/>
<dbReference type="Gene3D" id="3.30.450.40">
    <property type="match status" value="1"/>
</dbReference>
<dbReference type="InterPro" id="IPR002078">
    <property type="entry name" value="Sigma_54_int"/>
</dbReference>
<dbReference type="STRING" id="1123491.SAMN02745782_01473"/>
<evidence type="ECO:0000256" key="1">
    <source>
        <dbReference type="ARBA" id="ARBA00022741"/>
    </source>
</evidence>
<dbReference type="Gene3D" id="3.30.450.20">
    <property type="entry name" value="PAS domain"/>
    <property type="match status" value="1"/>
</dbReference>
<dbReference type="EMBL" id="FUXB01000006">
    <property type="protein sequence ID" value="SJZ82880.1"/>
    <property type="molecule type" value="Genomic_DNA"/>
</dbReference>
<dbReference type="Gene3D" id="1.10.8.60">
    <property type="match status" value="1"/>
</dbReference>
<evidence type="ECO:0000259" key="6">
    <source>
        <dbReference type="PROSITE" id="PS50045"/>
    </source>
</evidence>
<dbReference type="SUPFAM" id="SSF46689">
    <property type="entry name" value="Homeodomain-like"/>
    <property type="match status" value="1"/>
</dbReference>
<dbReference type="Proteomes" id="UP000190834">
    <property type="component" value="Unassembled WGS sequence"/>
</dbReference>
<dbReference type="InterPro" id="IPR009057">
    <property type="entry name" value="Homeodomain-like_sf"/>
</dbReference>
<feature type="domain" description="Sigma-54 factor interaction" evidence="6">
    <location>
        <begin position="346"/>
        <end position="549"/>
    </location>
</feature>
<dbReference type="InterPro" id="IPR029016">
    <property type="entry name" value="GAF-like_dom_sf"/>
</dbReference>
<keyword evidence="4" id="KW-0238">DNA-binding</keyword>
<dbReference type="GO" id="GO:0006355">
    <property type="term" value="P:regulation of DNA-templated transcription"/>
    <property type="evidence" value="ECO:0007669"/>
    <property type="project" value="InterPro"/>
</dbReference>
<evidence type="ECO:0000313" key="8">
    <source>
        <dbReference type="Proteomes" id="UP000190834"/>
    </source>
</evidence>
<dbReference type="Gene3D" id="1.10.10.60">
    <property type="entry name" value="Homeodomain-like"/>
    <property type="match status" value="1"/>
</dbReference>
<name>A0A1T4NU38_VIBCI</name>
<keyword evidence="2" id="KW-0067">ATP-binding</keyword>
<keyword evidence="8" id="KW-1185">Reference proteome</keyword>